<dbReference type="InterPro" id="IPR006549">
    <property type="entry name" value="HAD-SF_hydro_IIIA"/>
</dbReference>
<keyword evidence="9" id="KW-1185">Reference proteome</keyword>
<dbReference type="InterPro" id="IPR006551">
    <property type="entry name" value="Polynucleotide_phosphatase"/>
</dbReference>
<sequence length="589" mass="65159">MCHRPQIVLYRSRYKHPEERKNANECGGYRPITVSRTLSKVLEKLVLREVISNAFLPKSVHICSVDISAAFDSVIQSAVSRTLLDVGVNAHIVAMLSFWYSNSYIRVKLSLEKLSEPVKLKRGLRQGSVLSPILFNTLTSKVTKQISDGLRFDTCDLSLISYADDLLMLSFSLSVLQDNLGELVSGYSAIGLQVNGQKTEFLVFSSAKQEAPAPTVSVEGAIIAPSSSLKYLGLRYCPSNFKSLKPQNTNLFRVLLLQAKNMKYKFVLNPLNFLDYKPIQLEPGNISLIKIGRGELTKIKDSKLSRDQIEFSCNYDDGKAQVTVTGGHPSIVNGLPLKTGETVQMSNGDSLELLENKYKYKLLVKPYTEAETNKGESIKRKLSDISLTDDKSPGRKRSEKEVENEDKEGAIKRTLSGTDIDHEKGSNAKRQETGLSETARGVQPRGISSFLEGKIIAADSSWESVDDGKLLIFTEKGAVPSSKIAAFDLDGTIITTMSGLRFPRDASDWKILFPEIPKKLKSLISCGFKIVIITNQAGISGGKYKVGDLKKKMHNILKKLGVPAQIFVATGKTRYRKPSPSIWTIISHE</sequence>
<dbReference type="SUPFAM" id="SSF49879">
    <property type="entry name" value="SMAD/FHA domain"/>
    <property type="match status" value="1"/>
</dbReference>
<keyword evidence="3" id="KW-0378">Hydrolase</keyword>
<dbReference type="InterPro" id="IPR000477">
    <property type="entry name" value="RT_dom"/>
</dbReference>
<comment type="subcellular location">
    <subcellularLocation>
        <location evidence="1">Nucleus</location>
    </subcellularLocation>
</comment>
<keyword evidence="4" id="KW-0234">DNA repair</keyword>
<dbReference type="AlphaFoldDB" id="A0AA88KY20"/>
<dbReference type="InterPro" id="IPR008984">
    <property type="entry name" value="SMAD_FHA_dom_sf"/>
</dbReference>
<protein>
    <recommendedName>
        <fullName evidence="7">Reverse transcriptase domain-containing protein</fullName>
    </recommendedName>
</protein>
<dbReference type="Gene3D" id="3.40.50.1000">
    <property type="entry name" value="HAD superfamily/HAD-like"/>
    <property type="match status" value="1"/>
</dbReference>
<evidence type="ECO:0000256" key="3">
    <source>
        <dbReference type="ARBA" id="ARBA00022801"/>
    </source>
</evidence>
<evidence type="ECO:0000313" key="8">
    <source>
        <dbReference type="EMBL" id="KAK2708867.1"/>
    </source>
</evidence>
<evidence type="ECO:0000313" key="9">
    <source>
        <dbReference type="Proteomes" id="UP001187531"/>
    </source>
</evidence>
<feature type="compositionally biased region" description="Basic and acidic residues" evidence="6">
    <location>
        <begin position="419"/>
        <end position="432"/>
    </location>
</feature>
<dbReference type="InterPro" id="IPR043502">
    <property type="entry name" value="DNA/RNA_pol_sf"/>
</dbReference>
<dbReference type="Pfam" id="PF08645">
    <property type="entry name" value="PNK3P"/>
    <property type="match status" value="1"/>
</dbReference>
<dbReference type="Proteomes" id="UP001187531">
    <property type="component" value="Unassembled WGS sequence"/>
</dbReference>
<dbReference type="PROSITE" id="PS50878">
    <property type="entry name" value="RT_POL"/>
    <property type="match status" value="1"/>
</dbReference>
<feature type="compositionally biased region" description="Basic and acidic residues" evidence="6">
    <location>
        <begin position="384"/>
        <end position="411"/>
    </location>
</feature>
<dbReference type="GO" id="GO:0005634">
    <property type="term" value="C:nucleus"/>
    <property type="evidence" value="ECO:0007669"/>
    <property type="project" value="UniProtKB-SubCell"/>
</dbReference>
<feature type="domain" description="Reverse transcriptase" evidence="7">
    <location>
        <begin position="1"/>
        <end position="236"/>
    </location>
</feature>
<reference evidence="8" key="1">
    <citation type="submission" date="2023-07" db="EMBL/GenBank/DDBJ databases">
        <title>Chromosome-level genome assembly of Artemia franciscana.</title>
        <authorList>
            <person name="Jo E."/>
        </authorList>
    </citation>
    <scope>NUCLEOTIDE SEQUENCE</scope>
    <source>
        <tissue evidence="8">Whole body</tissue>
    </source>
</reference>
<dbReference type="Gene3D" id="2.60.200.20">
    <property type="match status" value="1"/>
</dbReference>
<organism evidence="8 9">
    <name type="scientific">Artemia franciscana</name>
    <name type="common">Brine shrimp</name>
    <name type="synonym">Artemia sanfranciscana</name>
    <dbReference type="NCBI Taxonomy" id="6661"/>
    <lineage>
        <taxon>Eukaryota</taxon>
        <taxon>Metazoa</taxon>
        <taxon>Ecdysozoa</taxon>
        <taxon>Arthropoda</taxon>
        <taxon>Crustacea</taxon>
        <taxon>Branchiopoda</taxon>
        <taxon>Anostraca</taxon>
        <taxon>Artemiidae</taxon>
        <taxon>Artemia</taxon>
    </lineage>
</organism>
<dbReference type="InterPro" id="IPR036412">
    <property type="entry name" value="HAD-like_sf"/>
</dbReference>
<gene>
    <name evidence="8" type="ORF">QYM36_014481</name>
</gene>
<dbReference type="GO" id="GO:0006281">
    <property type="term" value="P:DNA repair"/>
    <property type="evidence" value="ECO:0007669"/>
    <property type="project" value="UniProtKB-KW"/>
</dbReference>
<dbReference type="PANTHER" id="PTHR12083:SF9">
    <property type="entry name" value="BIFUNCTIONAL POLYNUCLEOTIDE PHOSPHATASE_KINASE"/>
    <property type="match status" value="1"/>
</dbReference>
<dbReference type="InterPro" id="IPR041388">
    <property type="entry name" value="FHA_2"/>
</dbReference>
<dbReference type="NCBIfam" id="TIGR01662">
    <property type="entry name" value="HAD-SF-IIIA"/>
    <property type="match status" value="1"/>
</dbReference>
<dbReference type="SUPFAM" id="SSF56672">
    <property type="entry name" value="DNA/RNA polymerases"/>
    <property type="match status" value="1"/>
</dbReference>
<dbReference type="GO" id="GO:0046403">
    <property type="term" value="F:polynucleotide 3'-phosphatase activity"/>
    <property type="evidence" value="ECO:0007669"/>
    <property type="project" value="TreeGrafter"/>
</dbReference>
<feature type="non-terminal residue" evidence="8">
    <location>
        <position position="1"/>
    </location>
</feature>
<feature type="region of interest" description="Disordered" evidence="6">
    <location>
        <begin position="384"/>
        <end position="441"/>
    </location>
</feature>
<dbReference type="Pfam" id="PF00078">
    <property type="entry name" value="RVT_1"/>
    <property type="match status" value="1"/>
</dbReference>
<evidence type="ECO:0000256" key="5">
    <source>
        <dbReference type="ARBA" id="ARBA00023242"/>
    </source>
</evidence>
<name>A0AA88KY20_ARTSF</name>
<evidence type="ECO:0000256" key="1">
    <source>
        <dbReference type="ARBA" id="ARBA00004123"/>
    </source>
</evidence>
<dbReference type="GO" id="GO:0003690">
    <property type="term" value="F:double-stranded DNA binding"/>
    <property type="evidence" value="ECO:0007669"/>
    <property type="project" value="TreeGrafter"/>
</dbReference>
<accession>A0AA88KY20</accession>
<evidence type="ECO:0000256" key="6">
    <source>
        <dbReference type="SAM" id="MobiDB-lite"/>
    </source>
</evidence>
<dbReference type="SUPFAM" id="SSF56784">
    <property type="entry name" value="HAD-like"/>
    <property type="match status" value="1"/>
</dbReference>
<keyword evidence="5" id="KW-0539">Nucleus</keyword>
<dbReference type="NCBIfam" id="TIGR01664">
    <property type="entry name" value="DNA-3'-Pase"/>
    <property type="match status" value="1"/>
</dbReference>
<dbReference type="Pfam" id="PF17913">
    <property type="entry name" value="FHA_2"/>
    <property type="match status" value="1"/>
</dbReference>
<dbReference type="PANTHER" id="PTHR12083">
    <property type="entry name" value="BIFUNCTIONAL POLYNUCLEOTIDE PHOSPHATASE/KINASE"/>
    <property type="match status" value="1"/>
</dbReference>
<evidence type="ECO:0000256" key="4">
    <source>
        <dbReference type="ARBA" id="ARBA00023204"/>
    </source>
</evidence>
<dbReference type="InterPro" id="IPR013954">
    <property type="entry name" value="PNK3P"/>
</dbReference>
<dbReference type="EMBL" id="JAVRJZ010000018">
    <property type="protein sequence ID" value="KAK2708867.1"/>
    <property type="molecule type" value="Genomic_DNA"/>
</dbReference>
<evidence type="ECO:0000259" key="7">
    <source>
        <dbReference type="PROSITE" id="PS50878"/>
    </source>
</evidence>
<dbReference type="GO" id="GO:0071897">
    <property type="term" value="P:DNA biosynthetic process"/>
    <property type="evidence" value="ECO:0007669"/>
    <property type="project" value="UniProtKB-ARBA"/>
</dbReference>
<proteinExistence type="predicted"/>
<comment type="caution">
    <text evidence="8">The sequence shown here is derived from an EMBL/GenBank/DDBJ whole genome shotgun (WGS) entry which is preliminary data.</text>
</comment>
<dbReference type="InterPro" id="IPR023214">
    <property type="entry name" value="HAD_sf"/>
</dbReference>
<evidence type="ECO:0000256" key="2">
    <source>
        <dbReference type="ARBA" id="ARBA00022763"/>
    </source>
</evidence>
<keyword evidence="2" id="KW-0227">DNA damage</keyword>
<dbReference type="GO" id="GO:0046404">
    <property type="term" value="F:ATP-dependent polydeoxyribonucleotide 5'-hydroxyl-kinase activity"/>
    <property type="evidence" value="ECO:0007669"/>
    <property type="project" value="TreeGrafter"/>
</dbReference>